<evidence type="ECO:0008006" key="3">
    <source>
        <dbReference type="Google" id="ProtNLM"/>
    </source>
</evidence>
<evidence type="ECO:0000313" key="1">
    <source>
        <dbReference type="EMBL" id="ROZ81876.1"/>
    </source>
</evidence>
<proteinExistence type="predicted"/>
<protein>
    <recommendedName>
        <fullName evidence="3">ApeA N-terminal domain-containing protein</fullName>
    </recommendedName>
</protein>
<accession>A0ABX9XE98</accession>
<gene>
    <name evidence="1" type="ORF">EF096_16440</name>
</gene>
<sequence length="309" mass="35305">MLTKYKFKIESGVRVDRVFPLSVDQYVINFEIKNEEIVAIEILEPTDLTQISKVTSEAGKIKNIDVRGVDPNKFRSHLKLAEGLLSVFGIRSIDVDGCVVTWIPANEEESKLLELYEFGFGLIGPDENKEKIPFSLVAQAVIAGFDNKCYEVSLSFYRKGKNDMAVREYVDAFYDFYFVLETLFGDGKTKNAQIEKNLLSSKKVSLAIGEAKKQSHLIELVSKEIVSPFDYMNSSPEEIIKHIVLRRGFLHHHNPRHPRAWSPDLQKEFHLDAAFIMSVAHHIIWGKVKSYIYAEKVISTLQTSYRLGR</sequence>
<comment type="caution">
    <text evidence="1">The sequence shown here is derived from an EMBL/GenBank/DDBJ whole genome shotgun (WGS) entry which is preliminary data.</text>
</comment>
<dbReference type="RefSeq" id="WP_123890874.1">
    <property type="nucleotide sequence ID" value="NZ_RKKU01000026.1"/>
</dbReference>
<name>A0ABX9XE98_9PSED</name>
<organism evidence="1 2">
    <name type="scientific">Pseudomonas neustonica</name>
    <dbReference type="NCBI Taxonomy" id="2487346"/>
    <lineage>
        <taxon>Bacteria</taxon>
        <taxon>Pseudomonadati</taxon>
        <taxon>Pseudomonadota</taxon>
        <taxon>Gammaproteobacteria</taxon>
        <taxon>Pseudomonadales</taxon>
        <taxon>Pseudomonadaceae</taxon>
        <taxon>Pseudomonas</taxon>
    </lineage>
</organism>
<evidence type="ECO:0000313" key="2">
    <source>
        <dbReference type="Proteomes" id="UP000275199"/>
    </source>
</evidence>
<reference evidence="1 2" key="1">
    <citation type="submission" date="2018-11" db="EMBL/GenBank/DDBJ databases">
        <authorList>
            <person name="Jang G.I."/>
            <person name="Hwang C.Y."/>
        </authorList>
    </citation>
    <scope>NUCLEOTIDE SEQUENCE [LARGE SCALE GENOMIC DNA]</scope>
    <source>
        <strain evidence="1 2">SSM26</strain>
    </source>
</reference>
<dbReference type="EMBL" id="RKKU01000026">
    <property type="protein sequence ID" value="ROZ81876.1"/>
    <property type="molecule type" value="Genomic_DNA"/>
</dbReference>
<dbReference type="Proteomes" id="UP000275199">
    <property type="component" value="Unassembled WGS sequence"/>
</dbReference>
<keyword evidence="2" id="KW-1185">Reference proteome</keyword>